<reference evidence="1" key="1">
    <citation type="submission" date="2022-10" db="EMBL/GenBank/DDBJ databases">
        <title>Complete Genome of Trichothecium roseum strain YXFP-22015, a Plant Pathogen Isolated from Citrus.</title>
        <authorList>
            <person name="Wang Y."/>
            <person name="Zhu L."/>
        </authorList>
    </citation>
    <scope>NUCLEOTIDE SEQUENCE</scope>
    <source>
        <strain evidence="1">YXFP-22015</strain>
    </source>
</reference>
<dbReference type="EMBL" id="CM047941">
    <property type="protein sequence ID" value="KAI9902342.1"/>
    <property type="molecule type" value="Genomic_DNA"/>
</dbReference>
<accession>A0ACC0V7G6</accession>
<organism evidence="1 2">
    <name type="scientific">Trichothecium roseum</name>
    <dbReference type="NCBI Taxonomy" id="47278"/>
    <lineage>
        <taxon>Eukaryota</taxon>
        <taxon>Fungi</taxon>
        <taxon>Dikarya</taxon>
        <taxon>Ascomycota</taxon>
        <taxon>Pezizomycotina</taxon>
        <taxon>Sordariomycetes</taxon>
        <taxon>Hypocreomycetidae</taxon>
        <taxon>Hypocreales</taxon>
        <taxon>Hypocreales incertae sedis</taxon>
        <taxon>Trichothecium</taxon>
    </lineage>
</organism>
<sequence>MADPHHHYPLVPPGVGVVVAAAAVDTAHGGMANHTATSQQAAGTGSHPFGTHYSYGIQDFRNQYLINSDIPAAGSALGRIAAGLSADGTNSERMHLTIGLALAIASVIIFAAYVSRNKIRSVLPGFLRPFAQEEHDAAVKPKRWSFWTLILALDAFAGLALAVAPLALLSRRRHRHDYNRHLLDPAGEEELLTVMLDVVPWIAAALVTAVDRPVSTPRMLLLQYFLMVSADASLLSSHFLLGMTTSPPAGGGIVPLDPFRASRLGLAILAVMAIASMPLRHPSRDSRLIGSPSTPPSNTLRSPEDNLTLFQFWTMSWVRPLAAICPVREMVVEDVWQLPAEFQHAQLYLAYRDLRGGLVRRLARANGLDLAAAMALANADALAAVLAVTLGGRLYRSLDAGDHARAVFWALVVFCLDALRQVAKTSGAWFSRKAYERCRGEVFIDVFGKLLTRAVPGSDATEKGPETPDAEVDDDDDASRGRQLGQRRCRRWYHVFRSKCLRSNSNSIRNDSSSDSYRSLPSQEDVSQPAEAATVASAPASNAKVINLVRGDTYEISQRFWELPRLSALPPKIVFIICSLVGIMGPAAYLGIALLAAFVALNSLLVRRLLALERSRTAHSDKRAQAVAHFVEASRPLKLYGWTASWTARIMGFRALEMRKRLHMSYITALISTSNVLGGASYPLASICLFVVYYRGAGLPNEVIWPSLQLFAQLEASVKEAFDICSATFKAAIPVERVNKYMAEPDRDGGDRQSWGADAGHVAFKNASFAWPSTGRTVLDDVTLTLGPGLTVIRGKVGAGKSSLLLAALNEMELRGGALSRHDEPISYAQQLPWLQNKSIIENIIFDAQYEHNRYNQVIDICALAPDLARMQEGDGTRLEEGGIGLSGGQKARVALARALYARTAIVLLDDPLAALDHDTASSIVRKMCRGGETVDGRTIVMVTHRDDLVLRVADKVIDVDQGRARVLSREEVEEELKHPHHTPAGHDMTSDDDNEDAADENGAREGVGADEQGCSDAPETVTETGSIPFSVYAKYVKAGGLHLWILLATFYVASRWCDISRARLLEAWGHDTADDGGRGFWNLPDSQRHPSPWLCVLAALSGAQVLTHGTAQFLLAHICVNAAQGLFRQAVDMVGRATFRYHDATPTGQLKNRLIADMGMVDGGILAPLESFVYNLIVLSLSLAAMTTHKPVLLVVLAGVALAFVRCFRIYVPASRSLRRMEMRYLTPIISNIGVMQDGLVTIRALRVESRFQDRHLAAVDDFQKQDHFFWSMSHWLDVRLGLASALARLVLVLLMVWDRTAASIVGFVLTQTGTAMTSVQQLCDKYAQLQLDAVSLERVDQLNRIPEEHPGDEEPPADWPRPDDAVTFEGVCFRYDEGLPDVLRDMSFVIPGGSTCAVLGRTGSGKSTIANVLLATQELSSGSVRVGAVDISRVSRQALRSRITMIQQEPTLFPGSLRENMDPESRFSDEACLAAIRRVLGPGWSLDTRVDAGGRNFSQGQRQLVSIGRAVLRRSGLVIMDEATASVDRATAAVLQRILKEDLGGCTVVTIAHRLEAVEGADWCLRLEDGKVVECGPASGLGRREDVVTVEDGEDDEDD</sequence>
<evidence type="ECO:0000313" key="2">
    <source>
        <dbReference type="Proteomes" id="UP001163324"/>
    </source>
</evidence>
<name>A0ACC0V7G6_9HYPO</name>
<evidence type="ECO:0000313" key="1">
    <source>
        <dbReference type="EMBL" id="KAI9902342.1"/>
    </source>
</evidence>
<proteinExistence type="predicted"/>
<keyword evidence="2" id="KW-1185">Reference proteome</keyword>
<dbReference type="Proteomes" id="UP001163324">
    <property type="component" value="Chromosome 2"/>
</dbReference>
<gene>
    <name evidence="1" type="ORF">N3K66_001694</name>
</gene>
<protein>
    <submittedName>
        <fullName evidence="1">Uncharacterized protein</fullName>
    </submittedName>
</protein>
<comment type="caution">
    <text evidence="1">The sequence shown here is derived from an EMBL/GenBank/DDBJ whole genome shotgun (WGS) entry which is preliminary data.</text>
</comment>